<proteinExistence type="predicted"/>
<dbReference type="GO" id="GO:0003954">
    <property type="term" value="F:NADH dehydrogenase activity"/>
    <property type="evidence" value="ECO:0007669"/>
    <property type="project" value="TreeGrafter"/>
</dbReference>
<keyword evidence="10" id="KW-0560">Oxidoreductase</keyword>
<sequence length="473" mass="52072">MPHHADLPAMNPLEVLFQFLGTTVLASPAVLLAVLGLSSLINRPLSESTIARLTQGAVLCSLLPAIVILAIMLGTGIRHVPIELGNWVMLPEEQFHFHLKFVFDRLSIPFLMLSCVLCGVVGAFTRRYLHREEGYGRFFLYYAMFFCGMVLSSLASTIEALFVGWEMVGLSSALLVAYFHDRTNPVRNGQRVWSIYRLSDAAFLIAAITMHHLTGRGDFGGLMSSGIWPEGTAAITSSQALMVGSLLLVAAAGKSALFPFSGWLPRAMEGPTPSSAIFYGALSVHLGAFLLLRLSPIIEASLTLRLMVITLGIVSAVCGGIMSRVQNDVKVSLAYASLTQVGIIVVEIGLGMKYLALIHIMGHASLRTMQLLRAPTLLRDYSDLENKIGTRLPRDSWVGASFLPPRAQRWCYRFGFERGFMDIALDKWVVQPFVRFFRWCDAVERRATDALSNEASRESDQAELHPEDFKSAA</sequence>
<dbReference type="InterPro" id="IPR001750">
    <property type="entry name" value="ND/Mrp_TM"/>
</dbReference>
<reference evidence="10 11" key="1">
    <citation type="submission" date="2019-02" db="EMBL/GenBank/DDBJ databases">
        <title>Planctomycetal bacteria perform biofilm scaping via a novel small molecule.</title>
        <authorList>
            <person name="Jeske O."/>
            <person name="Boedeker C."/>
            <person name="Wiegand S."/>
            <person name="Breitling P."/>
            <person name="Kallscheuer N."/>
            <person name="Jogler M."/>
            <person name="Rohde M."/>
            <person name="Petersen J."/>
            <person name="Medema M.H."/>
            <person name="Surup F."/>
            <person name="Jogler C."/>
        </authorList>
    </citation>
    <scope>NUCLEOTIDE SEQUENCE [LARGE SCALE GENOMIC DNA]</scope>
    <source>
        <strain evidence="10 11">Mal15</strain>
    </source>
</reference>
<feature type="transmembrane region" description="Helical" evidence="7">
    <location>
        <begin position="138"/>
        <end position="155"/>
    </location>
</feature>
<dbReference type="EC" id="1.6.5.11" evidence="10"/>
<dbReference type="PANTHER" id="PTHR42829:SF2">
    <property type="entry name" value="NADH-UBIQUINONE OXIDOREDUCTASE CHAIN 5"/>
    <property type="match status" value="1"/>
</dbReference>
<keyword evidence="4 7" id="KW-0472">Membrane</keyword>
<dbReference type="AlphaFoldDB" id="A0A5B9MLF2"/>
<gene>
    <name evidence="10" type="primary">nuoL_2</name>
    <name evidence="10" type="ORF">Mal15_53060</name>
</gene>
<keyword evidence="2 5" id="KW-0812">Transmembrane</keyword>
<dbReference type="Pfam" id="PF00361">
    <property type="entry name" value="Proton_antipo_M"/>
    <property type="match status" value="1"/>
</dbReference>
<dbReference type="EMBL" id="CP036264">
    <property type="protein sequence ID" value="QEG01230.1"/>
    <property type="molecule type" value="Genomic_DNA"/>
</dbReference>
<evidence type="ECO:0000256" key="7">
    <source>
        <dbReference type="SAM" id="Phobius"/>
    </source>
</evidence>
<accession>A0A5B9MLF2</accession>
<comment type="subcellular location">
    <subcellularLocation>
        <location evidence="1">Endomembrane system</location>
        <topology evidence="1">Multi-pass membrane protein</topology>
    </subcellularLocation>
    <subcellularLocation>
        <location evidence="5">Membrane</location>
        <topology evidence="5">Multi-pass membrane protein</topology>
    </subcellularLocation>
</comment>
<evidence type="ECO:0000259" key="9">
    <source>
        <dbReference type="Pfam" id="PF00662"/>
    </source>
</evidence>
<dbReference type="InterPro" id="IPR003945">
    <property type="entry name" value="NU5C-like"/>
</dbReference>
<evidence type="ECO:0000259" key="8">
    <source>
        <dbReference type="Pfam" id="PF00361"/>
    </source>
</evidence>
<evidence type="ECO:0000313" key="10">
    <source>
        <dbReference type="EMBL" id="QEG01230.1"/>
    </source>
</evidence>
<evidence type="ECO:0000256" key="5">
    <source>
        <dbReference type="RuleBase" id="RU000320"/>
    </source>
</evidence>
<protein>
    <submittedName>
        <fullName evidence="10">NADH-quinone oxidoreductase subunit L</fullName>
        <ecNumber evidence="10">1.6.5.11</ecNumber>
    </submittedName>
</protein>
<evidence type="ECO:0000313" key="11">
    <source>
        <dbReference type="Proteomes" id="UP000321353"/>
    </source>
</evidence>
<evidence type="ECO:0000256" key="4">
    <source>
        <dbReference type="ARBA" id="ARBA00023136"/>
    </source>
</evidence>
<feature type="transmembrane region" description="Helical" evidence="7">
    <location>
        <begin position="15"/>
        <end position="41"/>
    </location>
</feature>
<keyword evidence="3 7" id="KW-1133">Transmembrane helix</keyword>
<feature type="domain" description="NADH:quinone oxidoreductase/Mrp antiporter transmembrane" evidence="8">
    <location>
        <begin position="160"/>
        <end position="373"/>
    </location>
</feature>
<dbReference type="InterPro" id="IPR001516">
    <property type="entry name" value="Proton_antipo_N"/>
</dbReference>
<dbReference type="GO" id="GO:0016020">
    <property type="term" value="C:membrane"/>
    <property type="evidence" value="ECO:0007669"/>
    <property type="project" value="UniProtKB-SubCell"/>
</dbReference>
<dbReference type="GO" id="GO:0008137">
    <property type="term" value="F:NADH dehydrogenase (ubiquinone) activity"/>
    <property type="evidence" value="ECO:0007669"/>
    <property type="project" value="InterPro"/>
</dbReference>
<feature type="transmembrane region" description="Helical" evidence="7">
    <location>
        <begin position="53"/>
        <end position="77"/>
    </location>
</feature>
<evidence type="ECO:0000256" key="6">
    <source>
        <dbReference type="SAM" id="MobiDB-lite"/>
    </source>
</evidence>
<dbReference type="KEGG" id="smam:Mal15_53060"/>
<dbReference type="Pfam" id="PF00662">
    <property type="entry name" value="Proton_antipo_N"/>
    <property type="match status" value="1"/>
</dbReference>
<dbReference type="GO" id="GO:0012505">
    <property type="term" value="C:endomembrane system"/>
    <property type="evidence" value="ECO:0007669"/>
    <property type="project" value="UniProtKB-SubCell"/>
</dbReference>
<feature type="transmembrane region" description="Helical" evidence="7">
    <location>
        <begin position="161"/>
        <end position="179"/>
    </location>
</feature>
<organism evidence="10 11">
    <name type="scientific">Stieleria maiorica</name>
    <dbReference type="NCBI Taxonomy" id="2795974"/>
    <lineage>
        <taxon>Bacteria</taxon>
        <taxon>Pseudomonadati</taxon>
        <taxon>Planctomycetota</taxon>
        <taxon>Planctomycetia</taxon>
        <taxon>Pirellulales</taxon>
        <taxon>Pirellulaceae</taxon>
        <taxon>Stieleria</taxon>
    </lineage>
</organism>
<dbReference type="PRINTS" id="PR01434">
    <property type="entry name" value="NADHDHGNASE5"/>
</dbReference>
<evidence type="ECO:0000256" key="1">
    <source>
        <dbReference type="ARBA" id="ARBA00004127"/>
    </source>
</evidence>
<feature type="transmembrane region" description="Helical" evidence="7">
    <location>
        <begin position="106"/>
        <end position="126"/>
    </location>
</feature>
<dbReference type="PANTHER" id="PTHR42829">
    <property type="entry name" value="NADH-UBIQUINONE OXIDOREDUCTASE CHAIN 5"/>
    <property type="match status" value="1"/>
</dbReference>
<evidence type="ECO:0000256" key="3">
    <source>
        <dbReference type="ARBA" id="ARBA00022989"/>
    </source>
</evidence>
<feature type="domain" description="NADH-Ubiquinone oxidoreductase (complex I) chain 5 N-terminal" evidence="9">
    <location>
        <begin position="92"/>
        <end position="139"/>
    </location>
</feature>
<keyword evidence="11" id="KW-1185">Reference proteome</keyword>
<name>A0A5B9MLF2_9BACT</name>
<feature type="transmembrane region" description="Helical" evidence="7">
    <location>
        <begin position="334"/>
        <end position="357"/>
    </location>
</feature>
<feature type="transmembrane region" description="Helical" evidence="7">
    <location>
        <begin position="302"/>
        <end position="322"/>
    </location>
</feature>
<dbReference type="GO" id="GO:0042773">
    <property type="term" value="P:ATP synthesis coupled electron transport"/>
    <property type="evidence" value="ECO:0007669"/>
    <property type="project" value="InterPro"/>
</dbReference>
<feature type="transmembrane region" description="Helical" evidence="7">
    <location>
        <begin position="276"/>
        <end position="295"/>
    </location>
</feature>
<feature type="region of interest" description="Disordered" evidence="6">
    <location>
        <begin position="451"/>
        <end position="473"/>
    </location>
</feature>
<dbReference type="Proteomes" id="UP000321353">
    <property type="component" value="Chromosome"/>
</dbReference>
<dbReference type="GO" id="GO:0015990">
    <property type="term" value="P:electron transport coupled proton transport"/>
    <property type="evidence" value="ECO:0007669"/>
    <property type="project" value="TreeGrafter"/>
</dbReference>
<evidence type="ECO:0000256" key="2">
    <source>
        <dbReference type="ARBA" id="ARBA00022692"/>
    </source>
</evidence>
<feature type="compositionally biased region" description="Basic and acidic residues" evidence="6">
    <location>
        <begin position="455"/>
        <end position="473"/>
    </location>
</feature>